<keyword evidence="1" id="KW-0808">Transferase</keyword>
<evidence type="ECO:0000313" key="6">
    <source>
        <dbReference type="Proteomes" id="UP000601435"/>
    </source>
</evidence>
<dbReference type="Gene3D" id="3.10.110.10">
    <property type="entry name" value="Ubiquitin Conjugating Enzyme"/>
    <property type="match status" value="2"/>
</dbReference>
<feature type="compositionally biased region" description="Low complexity" evidence="3">
    <location>
        <begin position="371"/>
        <end position="386"/>
    </location>
</feature>
<dbReference type="PANTHER" id="PTHR46116">
    <property type="entry name" value="(E3-INDEPENDENT) E2 UBIQUITIN-CONJUGATING ENZYME"/>
    <property type="match status" value="1"/>
</dbReference>
<dbReference type="PROSITE" id="PS50127">
    <property type="entry name" value="UBC_2"/>
    <property type="match status" value="1"/>
</dbReference>
<protein>
    <recommendedName>
        <fullName evidence="4">UBC core domain-containing protein</fullName>
    </recommendedName>
</protein>
<dbReference type="Proteomes" id="UP000601435">
    <property type="component" value="Unassembled WGS sequence"/>
</dbReference>
<evidence type="ECO:0000256" key="1">
    <source>
        <dbReference type="ARBA" id="ARBA00022679"/>
    </source>
</evidence>
<gene>
    <name evidence="5" type="ORF">SNEC2469_LOCUS10459</name>
</gene>
<keyword evidence="6" id="KW-1185">Reference proteome</keyword>
<organism evidence="5 6">
    <name type="scientific">Symbiodinium necroappetens</name>
    <dbReference type="NCBI Taxonomy" id="1628268"/>
    <lineage>
        <taxon>Eukaryota</taxon>
        <taxon>Sar</taxon>
        <taxon>Alveolata</taxon>
        <taxon>Dinophyceae</taxon>
        <taxon>Suessiales</taxon>
        <taxon>Symbiodiniaceae</taxon>
        <taxon>Symbiodinium</taxon>
    </lineage>
</organism>
<feature type="domain" description="UBC core" evidence="4">
    <location>
        <begin position="596"/>
        <end position="763"/>
    </location>
</feature>
<feature type="region of interest" description="Disordered" evidence="3">
    <location>
        <begin position="363"/>
        <end position="386"/>
    </location>
</feature>
<dbReference type="GO" id="GO:0016740">
    <property type="term" value="F:transferase activity"/>
    <property type="evidence" value="ECO:0007669"/>
    <property type="project" value="UniProtKB-KW"/>
</dbReference>
<dbReference type="CDD" id="cd23810">
    <property type="entry name" value="UBCc_BIRC6"/>
    <property type="match status" value="1"/>
</dbReference>
<evidence type="ECO:0000259" key="4">
    <source>
        <dbReference type="PROSITE" id="PS50127"/>
    </source>
</evidence>
<reference evidence="5" key="1">
    <citation type="submission" date="2021-02" db="EMBL/GenBank/DDBJ databases">
        <authorList>
            <person name="Dougan E. K."/>
            <person name="Rhodes N."/>
            <person name="Thang M."/>
            <person name="Chan C."/>
        </authorList>
    </citation>
    <scope>NUCLEOTIDE SEQUENCE</scope>
</reference>
<dbReference type="Pfam" id="PF00179">
    <property type="entry name" value="UQ_con"/>
    <property type="match status" value="1"/>
</dbReference>
<sequence>MIELKIAMQGNAHRLRFLVYEADAYPNSGGMMMSEDDADSDLVEAINTLLTAESLTVMDVLRAASQASKVSDKDLLACLDDGAGDGLQDRRHSDADGSFAFEGDDEGDLCIEAPSERSERPGWKKMKWQEVEDQRLEDQRLATQKRRKGAESMNNEELKAKTEQIFNSSEAFNILSNELFQLQTRMTAGLEADAIDFNVHSWVVKLRGFSNGISEDLKQLNARCGYDYVELRINFREDLYPFYPPSVSIVRPRLLGRHDVQAALACHPRLQLKGWSPFQSSRDMLVSIRSFLDRVARVDLESDRNTIVDFPEGAFSVVEQQLGLLRRLRGIVPLDLRPETLGNAYEDDPWAQSEELQSSSFGAMLSGGRKSTSSSAGPGAASTSSGRWAAGVGYGTACMGRGHDGWDPAALKAAQEAQDLELQQAVSSISRSLSHYETGKDDLADLLSKSCLVPFLEGELAASYTSISERCGIFREVLGLVKQLLVSLPQHAPSLLQPIRDHLAAAKASAETFQRCLGQCASHEDAARDVAFAKLVAATADDLERLCHAPRSLPASGSAQTEYSRVLSVHQLDSSSIEDGHAFAQIARNEHCIPQARTVRLAKELAGLAALLPLSDSSSVFVRNGSQQQQLWRALITGPEDTPYSGGCFVFDVYFPVGYPNGPPEVKLLTTGGGTVCFNPNLYSSGKVCLSLLGTWQGERSESWDAQTSRAVQVLVSIQSLILVPQPYFNEPGYETQIGTPRGDSQSKAYNATVRENCIRWAMIDVLRSPMPEFAEAIKLHFKLRGPKIQETVTAWIEEADSAVHRANLVALSHQLNRELQRCG</sequence>
<evidence type="ECO:0000313" key="5">
    <source>
        <dbReference type="EMBL" id="CAE7385916.1"/>
    </source>
</evidence>
<dbReference type="SUPFAM" id="SSF54495">
    <property type="entry name" value="UBC-like"/>
    <property type="match status" value="2"/>
</dbReference>
<keyword evidence="2" id="KW-0833">Ubl conjugation pathway</keyword>
<dbReference type="PANTHER" id="PTHR46116:SF39">
    <property type="entry name" value="BACULOVIRAL IAP REPEAT-CONTAINING PROTEIN 6"/>
    <property type="match status" value="1"/>
</dbReference>
<dbReference type="AlphaFoldDB" id="A0A812QJL8"/>
<name>A0A812QJL8_9DINO</name>
<evidence type="ECO:0000256" key="3">
    <source>
        <dbReference type="SAM" id="MobiDB-lite"/>
    </source>
</evidence>
<dbReference type="InterPro" id="IPR000608">
    <property type="entry name" value="UBC"/>
</dbReference>
<accession>A0A812QJL8</accession>
<dbReference type="InterPro" id="IPR016135">
    <property type="entry name" value="UBQ-conjugating_enzyme/RWD"/>
</dbReference>
<dbReference type="SMART" id="SM00212">
    <property type="entry name" value="UBCc"/>
    <property type="match status" value="1"/>
</dbReference>
<comment type="caution">
    <text evidence="5">The sequence shown here is derived from an EMBL/GenBank/DDBJ whole genome shotgun (WGS) entry which is preliminary data.</text>
</comment>
<proteinExistence type="predicted"/>
<evidence type="ECO:0000256" key="2">
    <source>
        <dbReference type="ARBA" id="ARBA00022786"/>
    </source>
</evidence>
<dbReference type="EMBL" id="CAJNJA010016686">
    <property type="protein sequence ID" value="CAE7385916.1"/>
    <property type="molecule type" value="Genomic_DNA"/>
</dbReference>
<dbReference type="CDD" id="cd23802">
    <property type="entry name" value="UBCc_UBE2Q"/>
    <property type="match status" value="1"/>
</dbReference>
<dbReference type="OrthoDB" id="47801at2759"/>